<evidence type="ECO:0000313" key="10">
    <source>
        <dbReference type="Proteomes" id="UP001342314"/>
    </source>
</evidence>
<dbReference type="GO" id="GO:0033597">
    <property type="term" value="C:mitotic checkpoint complex"/>
    <property type="evidence" value="ECO:0007669"/>
    <property type="project" value="UniProtKB-ARBA"/>
</dbReference>
<proteinExistence type="inferred from homology"/>
<dbReference type="GO" id="GO:0005737">
    <property type="term" value="C:cytoplasm"/>
    <property type="evidence" value="ECO:0007669"/>
    <property type="project" value="TreeGrafter"/>
</dbReference>
<keyword evidence="3" id="KW-0132">Cell division</keyword>
<feature type="region of interest" description="Disordered" evidence="7">
    <location>
        <begin position="105"/>
        <end position="139"/>
    </location>
</feature>
<dbReference type="GO" id="GO:0000776">
    <property type="term" value="C:kinetochore"/>
    <property type="evidence" value="ECO:0007669"/>
    <property type="project" value="TreeGrafter"/>
</dbReference>
<dbReference type="PROSITE" id="PS50815">
    <property type="entry name" value="HORMA"/>
    <property type="match status" value="1"/>
</dbReference>
<dbReference type="Pfam" id="PF02301">
    <property type="entry name" value="HORMA"/>
    <property type="match status" value="1"/>
</dbReference>
<protein>
    <recommendedName>
        <fullName evidence="8">HORMA domain-containing protein</fullName>
    </recommendedName>
</protein>
<keyword evidence="10" id="KW-1185">Reference proteome</keyword>
<keyword evidence="4" id="KW-0498">Mitosis</keyword>
<feature type="compositionally biased region" description="Low complexity" evidence="7">
    <location>
        <begin position="120"/>
        <end position="131"/>
    </location>
</feature>
<dbReference type="EMBL" id="BQKY01000001">
    <property type="protein sequence ID" value="GJN87535.1"/>
    <property type="molecule type" value="Genomic_DNA"/>
</dbReference>
<dbReference type="SUPFAM" id="SSF56019">
    <property type="entry name" value="The spindle assembly checkpoint protein mad2"/>
    <property type="match status" value="1"/>
</dbReference>
<evidence type="ECO:0000256" key="2">
    <source>
        <dbReference type="ARBA" id="ARBA00010348"/>
    </source>
</evidence>
<dbReference type="AlphaFoldDB" id="A0AAV5GCS0"/>
<evidence type="ECO:0000256" key="4">
    <source>
        <dbReference type="ARBA" id="ARBA00022776"/>
    </source>
</evidence>
<dbReference type="FunFam" id="3.30.900.10:FF:000002">
    <property type="entry name" value="Mitotic spindle assembly checkpoint protein MAD2A"/>
    <property type="match status" value="1"/>
</dbReference>
<comment type="similarity">
    <text evidence="2">Belongs to the MAD2 family.</text>
</comment>
<dbReference type="PANTHER" id="PTHR11842">
    <property type="entry name" value="MITOTIC SPINDLE ASSEMBLY CHECKPOINT PROTEIN MAD2"/>
    <property type="match status" value="1"/>
</dbReference>
<evidence type="ECO:0000256" key="7">
    <source>
        <dbReference type="SAM" id="MobiDB-lite"/>
    </source>
</evidence>
<sequence>MATKRKQSQTLSLKGSTKIVTEFFEYSVNSILYQRGVYPPEDFKQVKKYGLTLFTSADEALERYVSNVMKQVQTWILAGKLDSLALIIMNRDTREVVERWQFDIQVEEPPNETGGKENEGPTATAGAAAPKAKVEKTPEQVQKDIQDIMRQITSSVTFLPSLEEKYVFTILTYAKKDTEVPKEWIDSDPHMIIGNAEQVRLRSFSTNRHKVQGLVAYRLGQDVL</sequence>
<organism evidence="9 10">
    <name type="scientific">Rhodotorula paludigena</name>
    <dbReference type="NCBI Taxonomy" id="86838"/>
    <lineage>
        <taxon>Eukaryota</taxon>
        <taxon>Fungi</taxon>
        <taxon>Dikarya</taxon>
        <taxon>Basidiomycota</taxon>
        <taxon>Pucciniomycotina</taxon>
        <taxon>Microbotryomycetes</taxon>
        <taxon>Sporidiobolales</taxon>
        <taxon>Sporidiobolaceae</taxon>
        <taxon>Rhodotorula</taxon>
    </lineage>
</organism>
<comment type="caution">
    <text evidence="9">The sequence shown here is derived from an EMBL/GenBank/DDBJ whole genome shotgun (WGS) entry which is preliminary data.</text>
</comment>
<gene>
    <name evidence="9" type="ORF">Rhopal_000489-T1</name>
</gene>
<evidence type="ECO:0000256" key="1">
    <source>
        <dbReference type="ARBA" id="ARBA00004123"/>
    </source>
</evidence>
<dbReference type="GO" id="GO:0051301">
    <property type="term" value="P:cell division"/>
    <property type="evidence" value="ECO:0007669"/>
    <property type="project" value="UniProtKB-KW"/>
</dbReference>
<keyword evidence="5" id="KW-0539">Nucleus</keyword>
<dbReference type="InterPro" id="IPR036570">
    <property type="entry name" value="HORMA_dom_sf"/>
</dbReference>
<dbReference type="InterPro" id="IPR045091">
    <property type="entry name" value="Mad2-like"/>
</dbReference>
<dbReference type="Gene3D" id="3.30.900.10">
    <property type="entry name" value="HORMA domain"/>
    <property type="match status" value="1"/>
</dbReference>
<evidence type="ECO:0000256" key="3">
    <source>
        <dbReference type="ARBA" id="ARBA00022618"/>
    </source>
</evidence>
<comment type="subcellular location">
    <subcellularLocation>
        <location evidence="1">Nucleus</location>
    </subcellularLocation>
</comment>
<dbReference type="InterPro" id="IPR003511">
    <property type="entry name" value="HORMA_dom"/>
</dbReference>
<feature type="domain" description="HORMA" evidence="8">
    <location>
        <begin position="14"/>
        <end position="215"/>
    </location>
</feature>
<dbReference type="GO" id="GO:0005654">
    <property type="term" value="C:nucleoplasm"/>
    <property type="evidence" value="ECO:0007669"/>
    <property type="project" value="TreeGrafter"/>
</dbReference>
<dbReference type="Proteomes" id="UP001342314">
    <property type="component" value="Unassembled WGS sequence"/>
</dbReference>
<name>A0AAV5GCS0_9BASI</name>
<keyword evidence="6" id="KW-0131">Cell cycle</keyword>
<evidence type="ECO:0000313" key="9">
    <source>
        <dbReference type="EMBL" id="GJN87535.1"/>
    </source>
</evidence>
<evidence type="ECO:0000259" key="8">
    <source>
        <dbReference type="PROSITE" id="PS50815"/>
    </source>
</evidence>
<accession>A0AAV5GCS0</accession>
<evidence type="ECO:0000256" key="5">
    <source>
        <dbReference type="ARBA" id="ARBA00023242"/>
    </source>
</evidence>
<reference evidence="9 10" key="1">
    <citation type="submission" date="2021-12" db="EMBL/GenBank/DDBJ databases">
        <title>High titer production of polyol ester of fatty acids by Rhodotorula paludigena BS15 towards product separation-free biomass refinery.</title>
        <authorList>
            <person name="Mano J."/>
            <person name="Ono H."/>
            <person name="Tanaka T."/>
            <person name="Naito K."/>
            <person name="Sushida H."/>
            <person name="Ike M."/>
            <person name="Tokuyasu K."/>
            <person name="Kitaoka M."/>
        </authorList>
    </citation>
    <scope>NUCLEOTIDE SEQUENCE [LARGE SCALE GENOMIC DNA]</scope>
    <source>
        <strain evidence="9 10">BS15</strain>
    </source>
</reference>
<dbReference type="PANTHER" id="PTHR11842:SF11">
    <property type="entry name" value="MITOTIC SPINDLE ASSEMBLY CHECKPOINT PROTEIN MAD2A"/>
    <property type="match status" value="1"/>
</dbReference>
<dbReference type="GO" id="GO:0007094">
    <property type="term" value="P:mitotic spindle assembly checkpoint signaling"/>
    <property type="evidence" value="ECO:0007669"/>
    <property type="project" value="TreeGrafter"/>
</dbReference>
<evidence type="ECO:0000256" key="6">
    <source>
        <dbReference type="ARBA" id="ARBA00023306"/>
    </source>
</evidence>